<dbReference type="SUPFAM" id="SSF48371">
    <property type="entry name" value="ARM repeat"/>
    <property type="match status" value="1"/>
</dbReference>
<evidence type="ECO:0000256" key="2">
    <source>
        <dbReference type="ARBA" id="ARBA00023306"/>
    </source>
</evidence>
<feature type="compositionally biased region" description="Acidic residues" evidence="3">
    <location>
        <begin position="573"/>
        <end position="601"/>
    </location>
</feature>
<feature type="compositionally biased region" description="Basic and acidic residues" evidence="3">
    <location>
        <begin position="602"/>
        <end position="620"/>
    </location>
</feature>
<accession>A0ABQ8Y5Z5</accession>
<evidence type="ECO:0000256" key="1">
    <source>
        <dbReference type="ARBA" id="ARBA00006180"/>
    </source>
</evidence>
<feature type="compositionally biased region" description="Low complexity" evidence="3">
    <location>
        <begin position="557"/>
        <end position="572"/>
    </location>
</feature>
<protein>
    <submittedName>
        <fullName evidence="4">Serine/threonine-protein phosphatase 6 regulatory subunit</fullName>
    </submittedName>
</protein>
<feature type="region of interest" description="Disordered" evidence="3">
    <location>
        <begin position="553"/>
        <end position="688"/>
    </location>
</feature>
<dbReference type="InterPro" id="IPR016024">
    <property type="entry name" value="ARM-type_fold"/>
</dbReference>
<keyword evidence="2" id="KW-0131">Cell cycle</keyword>
<keyword evidence="5" id="KW-1185">Reference proteome</keyword>
<organism evidence="4 5">
    <name type="scientific">Anaeramoeba flamelloides</name>
    <dbReference type="NCBI Taxonomy" id="1746091"/>
    <lineage>
        <taxon>Eukaryota</taxon>
        <taxon>Metamonada</taxon>
        <taxon>Anaeramoebidae</taxon>
        <taxon>Anaeramoeba</taxon>
    </lineage>
</organism>
<evidence type="ECO:0000256" key="3">
    <source>
        <dbReference type="SAM" id="MobiDB-lite"/>
    </source>
</evidence>
<dbReference type="InterPro" id="IPR007587">
    <property type="entry name" value="SAPS"/>
</dbReference>
<comment type="similarity">
    <text evidence="1">Belongs to the SAPS family.</text>
</comment>
<feature type="compositionally biased region" description="Acidic residues" evidence="3">
    <location>
        <begin position="621"/>
        <end position="634"/>
    </location>
</feature>
<comment type="caution">
    <text evidence="4">The sequence shown here is derived from an EMBL/GenBank/DDBJ whole genome shotgun (WGS) entry which is preliminary data.</text>
</comment>
<evidence type="ECO:0000313" key="5">
    <source>
        <dbReference type="Proteomes" id="UP001150062"/>
    </source>
</evidence>
<reference evidence="4" key="1">
    <citation type="submission" date="2022-08" db="EMBL/GenBank/DDBJ databases">
        <title>Novel sulfate-reducing endosymbionts in the free-living metamonad Anaeramoeba.</title>
        <authorList>
            <person name="Jerlstrom-Hultqvist J."/>
            <person name="Cepicka I."/>
            <person name="Gallot-Lavallee L."/>
            <person name="Salas-Leiva D."/>
            <person name="Curtis B.A."/>
            <person name="Zahonova K."/>
            <person name="Pipaliya S."/>
            <person name="Dacks J."/>
            <person name="Roger A.J."/>
        </authorList>
    </citation>
    <scope>NUCLEOTIDE SEQUENCE</scope>
    <source>
        <strain evidence="4">Schooner1</strain>
    </source>
</reference>
<feature type="compositionally biased region" description="Polar residues" evidence="3">
    <location>
        <begin position="678"/>
        <end position="688"/>
    </location>
</feature>
<dbReference type="PANTHER" id="PTHR12634">
    <property type="entry name" value="SIT4 YEAST -ASSOCIATING PROTEIN-RELATED"/>
    <property type="match status" value="1"/>
</dbReference>
<evidence type="ECO:0000313" key="4">
    <source>
        <dbReference type="EMBL" id="KAJ6240253.1"/>
    </source>
</evidence>
<dbReference type="EMBL" id="JAOAOG010000209">
    <property type="protein sequence ID" value="KAJ6240253.1"/>
    <property type="molecule type" value="Genomic_DNA"/>
</dbReference>
<dbReference type="Pfam" id="PF04499">
    <property type="entry name" value="SAPS"/>
    <property type="match status" value="2"/>
</dbReference>
<name>A0ABQ8Y5Z5_9EUKA</name>
<dbReference type="Proteomes" id="UP001150062">
    <property type="component" value="Unassembled WGS sequence"/>
</dbReference>
<gene>
    <name evidence="4" type="ORF">M0813_24250</name>
</gene>
<dbReference type="PANTHER" id="PTHR12634:SF8">
    <property type="entry name" value="FIERY MOUNTAIN, ISOFORM D"/>
    <property type="match status" value="1"/>
</dbReference>
<proteinExistence type="inferred from homology"/>
<sequence length="688" mass="79781">MSNDGMPSRRFNFSLKSKIDEILEKEEFTFEELLDEEDLLQECRYGNKSLVEYLSKPEIVKKTLQYLLVEATEENVSEKVKFKYPYLANEIIGLELFGIVEVISSDTELLDFIFAFLDNKNSLNSVYSGYFSRCVGIQLRKRWEETLKYLQQHPDIIDKLCSHLETASIKDVVLHLLVGCEDMDLLEETTNFLISTKLIPKLINLFVTGESEILHDNITRCILDFIFNEGKNTILLKEFESFDIVSKLVTCVIDSSTGNSEMVENALSIIIELLIIIKENNSLTINEEPHPLLKLIFEKFIEFAKILDSPTNSKSIELSFGNVQAPVGHSRLKVIQFFQVLYFVAPEKIENPFCELGILKKILDLFFQYKWNSFLHISIRDLINSILEGSSNKLIDEIILNYKIIPKMMAICDQYEDSKTKQEFRRGNFNHIFQICNKIVQTSEKNTYLNEKCLTFENWDKFVVDFLTQINQVRSQKIGELKNDFKLLYEDYDSQNLDDNDNDFFDDDSDDSDDDFDIFNNFDDEGGDGETPSWLAENDSFDIDNNFILRNSGNGPNFNNKDFNEFNDSSDSSTEESTEEEVEEEVEGEVEGEVEDEGEDKMEEKEVAVERVEEKEKEKIEQEEEIHENNDEHEDQNKINNIEIEENKKIEQEENTSQNISEPEELEMKSPKPKAKFSSGNGKEISQN</sequence>